<dbReference type="InterPro" id="IPR018775">
    <property type="entry name" value="RlaP"/>
</dbReference>
<dbReference type="PANTHER" id="PTHR34817">
    <property type="entry name" value="NUCLEOTIDYLTRANSFERASE"/>
    <property type="match status" value="1"/>
</dbReference>
<evidence type="ECO:0008006" key="3">
    <source>
        <dbReference type="Google" id="ProtNLM"/>
    </source>
</evidence>
<dbReference type="PANTHER" id="PTHR34817:SF2">
    <property type="entry name" value="NUCLEOTIDYLTRANSFERASE"/>
    <property type="match status" value="1"/>
</dbReference>
<keyword evidence="2" id="KW-1185">Reference proteome</keyword>
<accession>A0A318JDW7</accession>
<dbReference type="Pfam" id="PF10127">
    <property type="entry name" value="RlaP"/>
    <property type="match status" value="1"/>
</dbReference>
<dbReference type="OrthoDB" id="9796845at2"/>
<reference evidence="1 2" key="1">
    <citation type="submission" date="2018-05" db="EMBL/GenBank/DDBJ databases">
        <title>Genomic Encyclopedia of Type Strains, Phase IV (KMG-IV): sequencing the most valuable type-strain genomes for metagenomic binning, comparative biology and taxonomic classification.</title>
        <authorList>
            <person name="Goeker M."/>
        </authorList>
    </citation>
    <scope>NUCLEOTIDE SEQUENCE [LARGE SCALE GENOMIC DNA]</scope>
    <source>
        <strain evidence="1 2">DSM 19792</strain>
    </source>
</reference>
<comment type="caution">
    <text evidence="1">The sequence shown here is derived from an EMBL/GenBank/DDBJ whole genome shotgun (WGS) entry which is preliminary data.</text>
</comment>
<dbReference type="AlphaFoldDB" id="A0A318JDW7"/>
<evidence type="ECO:0000313" key="2">
    <source>
        <dbReference type="Proteomes" id="UP000247792"/>
    </source>
</evidence>
<dbReference type="RefSeq" id="WP_110254632.1">
    <property type="nucleotide sequence ID" value="NZ_QJKB01000002.1"/>
</dbReference>
<organism evidence="1 2">
    <name type="scientific">Undibacterium pigrum</name>
    <dbReference type="NCBI Taxonomy" id="401470"/>
    <lineage>
        <taxon>Bacteria</taxon>
        <taxon>Pseudomonadati</taxon>
        <taxon>Pseudomonadota</taxon>
        <taxon>Betaproteobacteria</taxon>
        <taxon>Burkholderiales</taxon>
        <taxon>Oxalobacteraceae</taxon>
        <taxon>Undibacterium</taxon>
    </lineage>
</organism>
<dbReference type="EMBL" id="QJKB01000002">
    <property type="protein sequence ID" value="PXX45170.1"/>
    <property type="molecule type" value="Genomic_DNA"/>
</dbReference>
<sequence>MNTTTLPLEEQEHPIDPAIRGEINATLQRIEEMHDVKVLFACESGSRGWGFASPDSDYDVRFIYANKLDWYLTVFPGRDVIELPVNEIYDVSGWDLRKALGLLRNGNATLIEWLSSPVVYAADTVFLQALQAASREVHRPERAYYHYLHMASKNYREHLQGEMVKLKKYLYVLRPLLACLWIEQDLGPVPMRFQDMVDATIEDHELLAAITELLVIKRRAKESELSVPMPVINRFIESQLQRLDSVRTNSTGDMDFSVLDRLLFDTVMKKPA</sequence>
<evidence type="ECO:0000313" key="1">
    <source>
        <dbReference type="EMBL" id="PXX45170.1"/>
    </source>
</evidence>
<protein>
    <recommendedName>
        <fullName evidence="3">Nucleotidyltransferase</fullName>
    </recommendedName>
</protein>
<proteinExistence type="predicted"/>
<dbReference type="Proteomes" id="UP000247792">
    <property type="component" value="Unassembled WGS sequence"/>
</dbReference>
<gene>
    <name evidence="1" type="ORF">DFR42_102383</name>
</gene>
<name>A0A318JDW7_9BURK</name>